<dbReference type="EMBL" id="JAUUCC010000011">
    <property type="protein sequence ID" value="MEE2050139.1"/>
    <property type="molecule type" value="Genomic_DNA"/>
</dbReference>
<protein>
    <recommendedName>
        <fullName evidence="4">Alpha amylase inhibitor</fullName>
    </recommendedName>
</protein>
<keyword evidence="1" id="KW-0732">Signal</keyword>
<organism evidence="2 3">
    <name type="scientific">Nocardiopsis tropica</name>
    <dbReference type="NCBI Taxonomy" id="109330"/>
    <lineage>
        <taxon>Bacteria</taxon>
        <taxon>Bacillati</taxon>
        <taxon>Actinomycetota</taxon>
        <taxon>Actinomycetes</taxon>
        <taxon>Streptosporangiales</taxon>
        <taxon>Nocardiopsidaceae</taxon>
        <taxon>Nocardiopsis</taxon>
    </lineage>
</organism>
<dbReference type="RefSeq" id="WP_330157382.1">
    <property type="nucleotide sequence ID" value="NZ_JAUUCC010000011.1"/>
</dbReference>
<feature type="signal peptide" evidence="1">
    <location>
        <begin position="1"/>
        <end position="28"/>
    </location>
</feature>
<evidence type="ECO:0008006" key="4">
    <source>
        <dbReference type="Google" id="ProtNLM"/>
    </source>
</evidence>
<proteinExistence type="predicted"/>
<gene>
    <name evidence="2" type="ORF">Q8A49_06485</name>
</gene>
<sequence>MLGKTTSAIAASALAAAGLLAWSTPAAAATAPQAAAAVPNCVTTSLNDSGATDYLTVYNDCDDNLRIKVLLAYGPDFSCTTIAENGQMSYQWPWPSRFDGLQEC</sequence>
<name>A0ABU7KLH6_9ACTN</name>
<dbReference type="InterPro" id="IPR036379">
    <property type="entry name" value="A-amylase_inhib_sf"/>
</dbReference>
<dbReference type="Proteomes" id="UP001348641">
    <property type="component" value="Unassembled WGS sequence"/>
</dbReference>
<evidence type="ECO:0000256" key="1">
    <source>
        <dbReference type="SAM" id="SignalP"/>
    </source>
</evidence>
<dbReference type="Gene3D" id="2.60.40.20">
    <property type="entry name" value="Alpha-amylase inhibitor"/>
    <property type="match status" value="1"/>
</dbReference>
<evidence type="ECO:0000313" key="2">
    <source>
        <dbReference type="EMBL" id="MEE2050139.1"/>
    </source>
</evidence>
<accession>A0ABU7KLH6</accession>
<feature type="chain" id="PRO_5045452074" description="Alpha amylase inhibitor" evidence="1">
    <location>
        <begin position="29"/>
        <end position="104"/>
    </location>
</feature>
<evidence type="ECO:0000313" key="3">
    <source>
        <dbReference type="Proteomes" id="UP001348641"/>
    </source>
</evidence>
<comment type="caution">
    <text evidence="2">The sequence shown here is derived from an EMBL/GenBank/DDBJ whole genome shotgun (WGS) entry which is preliminary data.</text>
</comment>
<reference evidence="2 3" key="1">
    <citation type="submission" date="2023-07" db="EMBL/GenBank/DDBJ databases">
        <authorList>
            <person name="Girao M."/>
            <person name="Carvalho M.F."/>
        </authorList>
    </citation>
    <scope>NUCLEOTIDE SEQUENCE [LARGE SCALE GENOMIC DNA]</scope>
    <source>
        <strain evidence="2 3">66/93</strain>
    </source>
</reference>